<gene>
    <name evidence="5" type="ORF">ABIC75_002227</name>
</gene>
<dbReference type="CDD" id="cd06529">
    <property type="entry name" value="S24_LexA-like"/>
    <property type="match status" value="1"/>
</dbReference>
<proteinExistence type="predicted"/>
<dbReference type="InterPro" id="IPR010982">
    <property type="entry name" value="Lambda_DNA-bd_dom_sf"/>
</dbReference>
<evidence type="ECO:0000313" key="5">
    <source>
        <dbReference type="EMBL" id="MET3652495.1"/>
    </source>
</evidence>
<evidence type="ECO:0000256" key="3">
    <source>
        <dbReference type="ARBA" id="ARBA00023163"/>
    </source>
</evidence>
<protein>
    <submittedName>
        <fullName evidence="5">Phage repressor protein C with HTH and peptisase S24 domain</fullName>
    </submittedName>
</protein>
<name>A0ABV2JW07_9GAMM</name>
<dbReference type="Gene3D" id="2.10.109.10">
    <property type="entry name" value="Umud Fragment, subunit A"/>
    <property type="match status" value="1"/>
</dbReference>
<accession>A0ABV2JW07</accession>
<dbReference type="CDD" id="cd00093">
    <property type="entry name" value="HTH_XRE"/>
    <property type="match status" value="1"/>
</dbReference>
<dbReference type="SUPFAM" id="SSF47413">
    <property type="entry name" value="lambda repressor-like DNA-binding domains"/>
    <property type="match status" value="1"/>
</dbReference>
<dbReference type="EMBL" id="JBEPMU010000003">
    <property type="protein sequence ID" value="MET3652495.1"/>
    <property type="molecule type" value="Genomic_DNA"/>
</dbReference>
<keyword evidence="1" id="KW-0805">Transcription regulation</keyword>
<dbReference type="SUPFAM" id="SSF51306">
    <property type="entry name" value="LexA/Signal peptidase"/>
    <property type="match status" value="1"/>
</dbReference>
<dbReference type="InterPro" id="IPR015927">
    <property type="entry name" value="Peptidase_S24_S26A/B/C"/>
</dbReference>
<dbReference type="PROSITE" id="PS50943">
    <property type="entry name" value="HTH_CROC1"/>
    <property type="match status" value="1"/>
</dbReference>
<organism evidence="5 6">
    <name type="scientific">Dyella japonica</name>
    <dbReference type="NCBI Taxonomy" id="231455"/>
    <lineage>
        <taxon>Bacteria</taxon>
        <taxon>Pseudomonadati</taxon>
        <taxon>Pseudomonadota</taxon>
        <taxon>Gammaproteobacteria</taxon>
        <taxon>Lysobacterales</taxon>
        <taxon>Rhodanobacteraceae</taxon>
        <taxon>Dyella</taxon>
    </lineage>
</organism>
<evidence type="ECO:0000256" key="1">
    <source>
        <dbReference type="ARBA" id="ARBA00023015"/>
    </source>
</evidence>
<evidence type="ECO:0000313" key="6">
    <source>
        <dbReference type="Proteomes" id="UP001549184"/>
    </source>
</evidence>
<dbReference type="SMART" id="SM00530">
    <property type="entry name" value="HTH_XRE"/>
    <property type="match status" value="1"/>
</dbReference>
<evidence type="ECO:0000259" key="4">
    <source>
        <dbReference type="PROSITE" id="PS50943"/>
    </source>
</evidence>
<comment type="caution">
    <text evidence="5">The sequence shown here is derived from an EMBL/GenBank/DDBJ whole genome shotgun (WGS) entry which is preliminary data.</text>
</comment>
<dbReference type="RefSeq" id="WP_354013901.1">
    <property type="nucleotide sequence ID" value="NZ_JBEPMU010000003.1"/>
</dbReference>
<dbReference type="Gene3D" id="1.10.260.40">
    <property type="entry name" value="lambda repressor-like DNA-binding domains"/>
    <property type="match status" value="1"/>
</dbReference>
<reference evidence="5 6" key="1">
    <citation type="submission" date="2024-06" db="EMBL/GenBank/DDBJ databases">
        <title>Sorghum-associated microbial communities from plants grown in Nebraska, USA.</title>
        <authorList>
            <person name="Schachtman D."/>
        </authorList>
    </citation>
    <scope>NUCLEOTIDE SEQUENCE [LARGE SCALE GENOMIC DNA]</scope>
    <source>
        <strain evidence="5 6">1073</strain>
    </source>
</reference>
<keyword evidence="3" id="KW-0804">Transcription</keyword>
<dbReference type="InterPro" id="IPR039418">
    <property type="entry name" value="LexA-like"/>
</dbReference>
<dbReference type="Pfam" id="PF01381">
    <property type="entry name" value="HTH_3"/>
    <property type="match status" value="1"/>
</dbReference>
<keyword evidence="6" id="KW-1185">Reference proteome</keyword>
<feature type="domain" description="HTH cro/C1-type" evidence="4">
    <location>
        <begin position="8"/>
        <end position="63"/>
    </location>
</feature>
<evidence type="ECO:0000256" key="2">
    <source>
        <dbReference type="ARBA" id="ARBA00023125"/>
    </source>
</evidence>
<dbReference type="Pfam" id="PF00717">
    <property type="entry name" value="Peptidase_S24"/>
    <property type="match status" value="1"/>
</dbReference>
<dbReference type="InterPro" id="IPR001387">
    <property type="entry name" value="Cro/C1-type_HTH"/>
</dbReference>
<dbReference type="PANTHER" id="PTHR40661:SF3">
    <property type="entry name" value="FELS-1 PROPHAGE TRANSCRIPTIONAL REGULATOR"/>
    <property type="match status" value="1"/>
</dbReference>
<sequence>MNYLQSNLKFLIDRESMTENALANETGMDQSQINRIIAGKNREPRDRTIQPLADRFHLSVRELKYVDLSVDSLEAKPEIARAEHAVRIYAAAEIPSAGAAKLNPLADVGYQDVSAAWLASATDAAPSMVRIAYQHDDSMQGEIEKGDLVFIDTSVKKVLAEGIYAFTYFGMPHIKRGLIVGKDSLRFTGTRSFNSIPVEGAELDGLEIIGKVFATLSPRRF</sequence>
<dbReference type="PANTHER" id="PTHR40661">
    <property type="match status" value="1"/>
</dbReference>
<dbReference type="InterPro" id="IPR036286">
    <property type="entry name" value="LexA/Signal_pep-like_sf"/>
</dbReference>
<dbReference type="Proteomes" id="UP001549184">
    <property type="component" value="Unassembled WGS sequence"/>
</dbReference>
<keyword evidence="2" id="KW-0238">DNA-binding</keyword>